<dbReference type="SUPFAM" id="SSF51395">
    <property type="entry name" value="FMN-linked oxidoreductases"/>
    <property type="match status" value="2"/>
</dbReference>
<dbReference type="PANTHER" id="PTHR43303">
    <property type="entry name" value="NADPH DEHYDROGENASE C23G7.10C-RELATED"/>
    <property type="match status" value="1"/>
</dbReference>
<dbReference type="InterPro" id="IPR020471">
    <property type="entry name" value="AKR"/>
</dbReference>
<dbReference type="PROSITE" id="PS00063">
    <property type="entry name" value="ALDOKETO_REDUCTASE_3"/>
    <property type="match status" value="1"/>
</dbReference>
<dbReference type="SUPFAM" id="SSF55347">
    <property type="entry name" value="Glyceraldehyde-3-phosphate dehydrogenase-like, C-terminal domain"/>
    <property type="match status" value="1"/>
</dbReference>
<dbReference type="Proteomes" id="UP000045706">
    <property type="component" value="Unassembled WGS sequence"/>
</dbReference>
<dbReference type="SUPFAM" id="SSF51430">
    <property type="entry name" value="NAD(P)-linked oxidoreductase"/>
    <property type="match status" value="1"/>
</dbReference>
<dbReference type="Pfam" id="PF01408">
    <property type="entry name" value="GFO_IDH_MocA"/>
    <property type="match status" value="1"/>
</dbReference>
<proteinExistence type="inferred from homology"/>
<dbReference type="Gene3D" id="3.40.50.720">
    <property type="entry name" value="NAD(P)-binding Rossmann-like Domain"/>
    <property type="match status" value="1"/>
</dbReference>
<dbReference type="InterPro" id="IPR000683">
    <property type="entry name" value="Gfo/Idh/MocA-like_OxRdtase_N"/>
</dbReference>
<dbReference type="AlphaFoldDB" id="A0A0G4NHI4"/>
<evidence type="ECO:0000313" key="11">
    <source>
        <dbReference type="EMBL" id="CRK45860.1"/>
    </source>
</evidence>
<evidence type="ECO:0000256" key="1">
    <source>
        <dbReference type="ARBA" id="ARBA00001917"/>
    </source>
</evidence>
<protein>
    <recommendedName>
        <fullName evidence="13">NADP-dependent oxidoreductase domain-containing protein</fullName>
    </recommendedName>
</protein>
<dbReference type="Pfam" id="PF00724">
    <property type="entry name" value="Oxidored_FMN"/>
    <property type="match status" value="2"/>
</dbReference>
<dbReference type="GO" id="GO:0010181">
    <property type="term" value="F:FMN binding"/>
    <property type="evidence" value="ECO:0007669"/>
    <property type="project" value="InterPro"/>
</dbReference>
<dbReference type="CDD" id="cd19071">
    <property type="entry name" value="AKR_AKR1-5-like"/>
    <property type="match status" value="1"/>
</dbReference>
<accession>A0A0G4NHI4</accession>
<dbReference type="Gene3D" id="3.30.360.10">
    <property type="entry name" value="Dihydrodipicolinate Reductase, domain 2"/>
    <property type="match status" value="1"/>
</dbReference>
<dbReference type="Pfam" id="PF22725">
    <property type="entry name" value="GFO_IDH_MocA_C3"/>
    <property type="match status" value="1"/>
</dbReference>
<dbReference type="SUPFAM" id="SSF51735">
    <property type="entry name" value="NAD(P)-binding Rossmann-fold domains"/>
    <property type="match status" value="1"/>
</dbReference>
<evidence type="ECO:0000259" key="9">
    <source>
        <dbReference type="Pfam" id="PF01408"/>
    </source>
</evidence>
<dbReference type="PRINTS" id="PR00069">
    <property type="entry name" value="ALDKETRDTASE"/>
</dbReference>
<dbReference type="CDD" id="cd02932">
    <property type="entry name" value="OYE_YqiM_FMN"/>
    <property type="match status" value="1"/>
</dbReference>
<comment type="similarity">
    <text evidence="2">Belongs to the Gfo/Idh/MocA family.</text>
</comment>
<keyword evidence="5" id="KW-0521">NADP</keyword>
<dbReference type="InterPro" id="IPR036291">
    <property type="entry name" value="NAD(P)-bd_dom_sf"/>
</dbReference>
<name>A0A0G4NHI4_VERLO</name>
<gene>
    <name evidence="11" type="ORF">BN1723_006768</name>
</gene>
<comment type="cofactor">
    <cofactor evidence="1">
        <name>FMN</name>
        <dbReference type="ChEBI" id="CHEBI:58210"/>
    </cofactor>
</comment>
<feature type="domain" description="Gfo/Idh/MocA-like oxidoreductase N-terminal" evidence="9">
    <location>
        <begin position="826"/>
        <end position="928"/>
    </location>
</feature>
<dbReference type="Gene3D" id="3.20.20.100">
    <property type="entry name" value="NADP-dependent oxidoreductase domain"/>
    <property type="match status" value="1"/>
</dbReference>
<evidence type="ECO:0000313" key="12">
    <source>
        <dbReference type="Proteomes" id="UP000045706"/>
    </source>
</evidence>
<sequence length="1139" mass="123942">MASPSVRTKTFELDNGLRMPAVGLGTWQDDEKALEKSIIHALKSGYRLLDTAQAYGVEHVVGRAVRESGIPREEITVVTKFWGEWHHDPAKALRISLENLGLDYVDVLLMHWPWATTPKPEKASIGVSNFSQKTLDRLLEKASIVPAVNQVELHAFNPCLKLVPYCQEKGIHVMSWSTLGGPRAGEENQILHHETFTKIADAHGCSAGVVSLSWAVQRGITVIPKSSSEKRIAENIKLVTLSDEEIDTINKAQDTIKKYRIAEGIQRLKGEVDGKLALSGWTMEDFGREDAEGNCIMTADNKVSAPGYEGIPPSRSRTPALVERKKIPASLENTPAKGVPFFTPEQSPPAGTALKAANGEIPKLFTPLKIRGVELPNRIWLSPMCQYSAHEGFHTLWHTTHYGGIVQRGPGFSMIEATAVQANGRITPEDSGIWLDAHVDKLKEHVDFAHSQNQLISIQLGHAGRKASTVAPWLPQAIATEDVNGWPNDVVGPSDVPFGKDFPTPRALTLDEIAEVKRDFAAAVKRALHAGFDIIELHFAHGYLVSSFLSPTSNRRTDKYGGSFENRTRLALELVEETRAILPDSTPLADFPTPRALTLDEIAEVKRDFAAAVKRALHAGFDIIELHFAHGYLVSSFLSPTSNKRTDKYGGSFENRTRLALELVEETRAILPEGTPLAVRFSATEWLDTNPDFEGESWTIKESIEFAKLLADRGVDILDISSGGNNAAQKVKGGPEYQAGFAKAIKKAVGDKAFVSTVGSIKTGTLAEELISGGKDEDDTPLDLVAVGRMFQKNPGLVWAWADELETSIQVAHQIGWGFGGRAAVKKESAKINIPTGSTIQAIFGRNPDNLRAFADKYNVASRYDTLESILGDDEVDVVYIGLASHVHAEAIIAAAKRGKAILSEKPLTTTLADAKASLDAVRDANVFMLEGLMYLCHPFMEKVVEIVRSGELGSIRAINGHYAAQIWDRANPLGKGTIYNLGCYPVSLLHLIVQTAFGPDAIRSRTLQAAGNVSHDGGVAHGRDAALLLRLDNGLLATIQSTDSYGKDTGFVVQGDKAVMTFKTNPWLPVAGDNVLTIETYKTGETREVVVTASEDAFACQVKKARSSPPCPIQLRLASSGLQRLTVSDDLVATSHGR</sequence>
<evidence type="ECO:0000259" key="7">
    <source>
        <dbReference type="Pfam" id="PF00248"/>
    </source>
</evidence>
<dbReference type="EMBL" id="CVQI01035051">
    <property type="protein sequence ID" value="CRK45860.1"/>
    <property type="molecule type" value="Genomic_DNA"/>
</dbReference>
<dbReference type="Gene3D" id="3.20.20.70">
    <property type="entry name" value="Aldolase class I"/>
    <property type="match status" value="2"/>
</dbReference>
<evidence type="ECO:0000256" key="5">
    <source>
        <dbReference type="ARBA" id="ARBA00022857"/>
    </source>
</evidence>
<organism evidence="11 12">
    <name type="scientific">Verticillium longisporum</name>
    <name type="common">Verticillium dahliae var. longisporum</name>
    <dbReference type="NCBI Taxonomy" id="100787"/>
    <lineage>
        <taxon>Eukaryota</taxon>
        <taxon>Fungi</taxon>
        <taxon>Dikarya</taxon>
        <taxon>Ascomycota</taxon>
        <taxon>Pezizomycotina</taxon>
        <taxon>Sordariomycetes</taxon>
        <taxon>Hypocreomycetidae</taxon>
        <taxon>Glomerellales</taxon>
        <taxon>Plectosphaerellaceae</taxon>
        <taxon>Verticillium</taxon>
    </lineage>
</organism>
<feature type="domain" description="NADH:flavin oxidoreductase/NADH oxidase N-terminal" evidence="8">
    <location>
        <begin position="594"/>
        <end position="801"/>
    </location>
</feature>
<keyword evidence="3" id="KW-0285">Flavoprotein</keyword>
<dbReference type="InterPro" id="IPR055170">
    <property type="entry name" value="GFO_IDH_MocA-like_dom"/>
</dbReference>
<evidence type="ECO:0000259" key="10">
    <source>
        <dbReference type="Pfam" id="PF22725"/>
    </source>
</evidence>
<feature type="domain" description="NADP-dependent oxidoreductase" evidence="7">
    <location>
        <begin position="22"/>
        <end position="252"/>
    </location>
</feature>
<dbReference type="InterPro" id="IPR023210">
    <property type="entry name" value="NADP_OxRdtase_dom"/>
</dbReference>
<dbReference type="GO" id="GO:0050661">
    <property type="term" value="F:NADP binding"/>
    <property type="evidence" value="ECO:0007669"/>
    <property type="project" value="InterPro"/>
</dbReference>
<keyword evidence="6" id="KW-0560">Oxidoreductase</keyword>
<dbReference type="PROSITE" id="PS00798">
    <property type="entry name" value="ALDOKETO_REDUCTASE_1"/>
    <property type="match status" value="1"/>
</dbReference>
<dbReference type="InterPro" id="IPR013785">
    <property type="entry name" value="Aldolase_TIM"/>
</dbReference>
<dbReference type="InterPro" id="IPR044152">
    <property type="entry name" value="YqjM-like"/>
</dbReference>
<evidence type="ECO:0008006" key="13">
    <source>
        <dbReference type="Google" id="ProtNLM"/>
    </source>
</evidence>
<reference evidence="12" key="1">
    <citation type="submission" date="2015-05" db="EMBL/GenBank/DDBJ databases">
        <authorList>
            <person name="Fogelqvist Johan"/>
        </authorList>
    </citation>
    <scope>NUCLEOTIDE SEQUENCE [LARGE SCALE GENOMIC DNA]</scope>
</reference>
<feature type="domain" description="NADH:flavin oxidoreductase/NADH oxidase N-terminal" evidence="8">
    <location>
        <begin position="363"/>
        <end position="579"/>
    </location>
</feature>
<evidence type="ECO:0000259" key="8">
    <source>
        <dbReference type="Pfam" id="PF00724"/>
    </source>
</evidence>
<dbReference type="InterPro" id="IPR001155">
    <property type="entry name" value="OxRdtase_FMN_N"/>
</dbReference>
<dbReference type="GO" id="GO:0003959">
    <property type="term" value="F:NADPH dehydrogenase activity"/>
    <property type="evidence" value="ECO:0007669"/>
    <property type="project" value="InterPro"/>
</dbReference>
<evidence type="ECO:0000256" key="3">
    <source>
        <dbReference type="ARBA" id="ARBA00022630"/>
    </source>
</evidence>
<dbReference type="InterPro" id="IPR018170">
    <property type="entry name" value="Aldo/ket_reductase_CS"/>
</dbReference>
<dbReference type="InterPro" id="IPR036812">
    <property type="entry name" value="NAD(P)_OxRdtase_dom_sf"/>
</dbReference>
<dbReference type="PANTHER" id="PTHR43303:SF4">
    <property type="entry name" value="NADPH DEHYDROGENASE C23G7.10C-RELATED"/>
    <property type="match status" value="1"/>
</dbReference>
<keyword evidence="4" id="KW-0288">FMN</keyword>
<evidence type="ECO:0000256" key="2">
    <source>
        <dbReference type="ARBA" id="ARBA00010928"/>
    </source>
</evidence>
<dbReference type="Pfam" id="PF00248">
    <property type="entry name" value="Aldo_ket_red"/>
    <property type="match status" value="1"/>
</dbReference>
<feature type="domain" description="GFO/IDH/MocA-like oxidoreductase" evidence="10">
    <location>
        <begin position="942"/>
        <end position="1060"/>
    </location>
</feature>
<evidence type="ECO:0000256" key="4">
    <source>
        <dbReference type="ARBA" id="ARBA00022643"/>
    </source>
</evidence>
<evidence type="ECO:0000256" key="6">
    <source>
        <dbReference type="ARBA" id="ARBA00023002"/>
    </source>
</evidence>